<dbReference type="AlphaFoldDB" id="A0A172ZI15"/>
<keyword evidence="2" id="KW-1185">Reference proteome</keyword>
<accession>A0A172ZI15</accession>
<dbReference type="Proteomes" id="UP000078148">
    <property type="component" value="Chromosome"/>
</dbReference>
<dbReference type="STRING" id="1616788.AR543_15580"/>
<gene>
    <name evidence="1" type="ORF">AR543_15580</name>
</gene>
<evidence type="ECO:0000313" key="1">
    <source>
        <dbReference type="EMBL" id="ANF97281.1"/>
    </source>
</evidence>
<reference evidence="2" key="1">
    <citation type="submission" date="2015-10" db="EMBL/GenBank/DDBJ databases">
        <title>Genome of Paenibacillus bovis sp. nov.</title>
        <authorList>
            <person name="Wu Z."/>
            <person name="Gao C."/>
            <person name="Liu Z."/>
            <person name="Zheng H."/>
        </authorList>
    </citation>
    <scope>NUCLEOTIDE SEQUENCE [LARGE SCALE GENOMIC DNA]</scope>
    <source>
        <strain evidence="2">BD3526</strain>
    </source>
</reference>
<dbReference type="EMBL" id="CP013023">
    <property type="protein sequence ID" value="ANF97281.1"/>
    <property type="molecule type" value="Genomic_DNA"/>
</dbReference>
<reference evidence="1 2" key="2">
    <citation type="journal article" date="2016" name="Int. J. Syst. Evol. Microbiol.">
        <title>Paenibacillus bovis sp. nov., isolated from raw yak (Bos grunniens) milk.</title>
        <authorList>
            <person name="Gao C."/>
            <person name="Han J."/>
            <person name="Liu Z."/>
            <person name="Xu X."/>
            <person name="Hang F."/>
            <person name="Wu Z."/>
        </authorList>
    </citation>
    <scope>NUCLEOTIDE SEQUENCE [LARGE SCALE GENOMIC DNA]</scope>
    <source>
        <strain evidence="1 2">BD3526</strain>
    </source>
</reference>
<sequence length="178" mass="20743">MIIMINGAFGTGKTTVAAQLHSLLPGSMIYDPEQVGYMLREMIPSSMQLPYEQTGDFQDMDLWKLLVVQVAAHLQQQYRRHLIVPMTICNREKFEFIHHGFIQLDPDTYHFCLLASRAVIHQRLRKRGEVEGNWCFQQTDRCLKAYHAGGFDEYIQTDQLNIMDIVQYIMSRITTRNT</sequence>
<dbReference type="OrthoDB" id="9799092at2"/>
<dbReference type="Pfam" id="PF13238">
    <property type="entry name" value="AAA_18"/>
    <property type="match status" value="1"/>
</dbReference>
<organism evidence="1 2">
    <name type="scientific">Paenibacillus bovis</name>
    <dbReference type="NCBI Taxonomy" id="1616788"/>
    <lineage>
        <taxon>Bacteria</taxon>
        <taxon>Bacillati</taxon>
        <taxon>Bacillota</taxon>
        <taxon>Bacilli</taxon>
        <taxon>Bacillales</taxon>
        <taxon>Paenibacillaceae</taxon>
        <taxon>Paenibacillus</taxon>
    </lineage>
</organism>
<dbReference type="KEGG" id="pbv:AR543_15580"/>
<dbReference type="SUPFAM" id="SSF52540">
    <property type="entry name" value="P-loop containing nucleoside triphosphate hydrolases"/>
    <property type="match status" value="1"/>
</dbReference>
<protein>
    <submittedName>
        <fullName evidence="1">Tunicamycin resistance protein</fullName>
    </submittedName>
</protein>
<proteinExistence type="predicted"/>
<evidence type="ECO:0000313" key="2">
    <source>
        <dbReference type="Proteomes" id="UP000078148"/>
    </source>
</evidence>
<name>A0A172ZI15_9BACL</name>
<dbReference type="InterPro" id="IPR027417">
    <property type="entry name" value="P-loop_NTPase"/>
</dbReference>
<dbReference type="RefSeq" id="WP_060535393.1">
    <property type="nucleotide sequence ID" value="NZ_CP013023.1"/>
</dbReference>
<dbReference type="Gene3D" id="3.40.50.300">
    <property type="entry name" value="P-loop containing nucleotide triphosphate hydrolases"/>
    <property type="match status" value="1"/>
</dbReference>